<comment type="caution">
    <text evidence="2">The sequence shown here is derived from an EMBL/GenBank/DDBJ whole genome shotgun (WGS) entry which is preliminary data.</text>
</comment>
<protein>
    <submittedName>
        <fullName evidence="2">Uncharacterized protein</fullName>
    </submittedName>
</protein>
<keyword evidence="3" id="KW-1185">Reference proteome</keyword>
<reference evidence="2" key="1">
    <citation type="submission" date="2022-04" db="EMBL/GenBank/DDBJ databases">
        <title>Carnegiea gigantea Genome sequencing and assembly v2.</title>
        <authorList>
            <person name="Copetti D."/>
            <person name="Sanderson M.J."/>
            <person name="Burquez A."/>
            <person name="Wojciechowski M.F."/>
        </authorList>
    </citation>
    <scope>NUCLEOTIDE SEQUENCE</scope>
    <source>
        <strain evidence="2">SGP5-SGP5p</strain>
        <tissue evidence="2">Aerial part</tissue>
    </source>
</reference>
<dbReference type="EMBL" id="JAKOGI010000549">
    <property type="protein sequence ID" value="KAJ8433330.1"/>
    <property type="molecule type" value="Genomic_DNA"/>
</dbReference>
<sequence length="198" mass="22795">MGRPKKISSKSNGDPLGDDINEYERQQELNIQQNNRKLQKLGIRRTMQPMRRTKENDDQYRLTEVERVQAEFDDVPFDAKINTVRKASLERQCTLNTEHFSFLPYKLMKQLRIFNSGDNHILRLVMIMHGFALRVILFTHEHVEDVGSFEAILVKVKKAGEYGKNMTTMAVLFTILGMSGNYVTQQGSSDLRMITPGG</sequence>
<proteinExistence type="predicted"/>
<accession>A0A9Q1JYS6</accession>
<evidence type="ECO:0000256" key="1">
    <source>
        <dbReference type="SAM" id="MobiDB-lite"/>
    </source>
</evidence>
<organism evidence="2 3">
    <name type="scientific">Carnegiea gigantea</name>
    <dbReference type="NCBI Taxonomy" id="171969"/>
    <lineage>
        <taxon>Eukaryota</taxon>
        <taxon>Viridiplantae</taxon>
        <taxon>Streptophyta</taxon>
        <taxon>Embryophyta</taxon>
        <taxon>Tracheophyta</taxon>
        <taxon>Spermatophyta</taxon>
        <taxon>Magnoliopsida</taxon>
        <taxon>eudicotyledons</taxon>
        <taxon>Gunneridae</taxon>
        <taxon>Pentapetalae</taxon>
        <taxon>Caryophyllales</taxon>
        <taxon>Cactineae</taxon>
        <taxon>Cactaceae</taxon>
        <taxon>Cactoideae</taxon>
        <taxon>Echinocereeae</taxon>
        <taxon>Carnegiea</taxon>
    </lineage>
</organism>
<dbReference type="AlphaFoldDB" id="A0A9Q1JYS6"/>
<name>A0A9Q1JYS6_9CARY</name>
<gene>
    <name evidence="2" type="ORF">Cgig2_023794</name>
</gene>
<feature type="region of interest" description="Disordered" evidence="1">
    <location>
        <begin position="1"/>
        <end position="22"/>
    </location>
</feature>
<dbReference type="Proteomes" id="UP001153076">
    <property type="component" value="Unassembled WGS sequence"/>
</dbReference>
<evidence type="ECO:0000313" key="2">
    <source>
        <dbReference type="EMBL" id="KAJ8433330.1"/>
    </source>
</evidence>
<evidence type="ECO:0000313" key="3">
    <source>
        <dbReference type="Proteomes" id="UP001153076"/>
    </source>
</evidence>